<keyword evidence="3" id="KW-1185">Reference proteome</keyword>
<name>A0A167N0N6_PHYB8</name>
<feature type="compositionally biased region" description="Basic and acidic residues" evidence="1">
    <location>
        <begin position="242"/>
        <end position="251"/>
    </location>
</feature>
<dbReference type="AlphaFoldDB" id="A0A167N0N6"/>
<dbReference type="VEuPathDB" id="FungiDB:PHYBLDRAFT_61242"/>
<feature type="compositionally biased region" description="Basic and acidic residues" evidence="1">
    <location>
        <begin position="366"/>
        <end position="394"/>
    </location>
</feature>
<evidence type="ECO:0000313" key="2">
    <source>
        <dbReference type="EMBL" id="OAD74704.1"/>
    </source>
</evidence>
<evidence type="ECO:0000256" key="1">
    <source>
        <dbReference type="SAM" id="MobiDB-lite"/>
    </source>
</evidence>
<dbReference type="EMBL" id="KV440978">
    <property type="protein sequence ID" value="OAD74704.1"/>
    <property type="molecule type" value="Genomic_DNA"/>
</dbReference>
<protein>
    <submittedName>
        <fullName evidence="2">Uncharacterized protein</fullName>
    </submittedName>
</protein>
<evidence type="ECO:0000313" key="3">
    <source>
        <dbReference type="Proteomes" id="UP000077315"/>
    </source>
</evidence>
<accession>A0A167N0N6</accession>
<feature type="compositionally biased region" description="Low complexity" evidence="1">
    <location>
        <begin position="144"/>
        <end position="155"/>
    </location>
</feature>
<feature type="region of interest" description="Disordered" evidence="1">
    <location>
        <begin position="27"/>
        <end position="58"/>
    </location>
</feature>
<feature type="compositionally biased region" description="Low complexity" evidence="1">
    <location>
        <begin position="39"/>
        <end position="54"/>
    </location>
</feature>
<organism evidence="2 3">
    <name type="scientific">Phycomyces blakesleeanus (strain ATCC 8743b / DSM 1359 / FGSC 10004 / NBRC 33097 / NRRL 1555)</name>
    <dbReference type="NCBI Taxonomy" id="763407"/>
    <lineage>
        <taxon>Eukaryota</taxon>
        <taxon>Fungi</taxon>
        <taxon>Fungi incertae sedis</taxon>
        <taxon>Mucoromycota</taxon>
        <taxon>Mucoromycotina</taxon>
        <taxon>Mucoromycetes</taxon>
        <taxon>Mucorales</taxon>
        <taxon>Phycomycetaceae</taxon>
        <taxon>Phycomyces</taxon>
    </lineage>
</organism>
<feature type="compositionally biased region" description="Basic and acidic residues" evidence="1">
    <location>
        <begin position="273"/>
        <end position="297"/>
    </location>
</feature>
<feature type="region of interest" description="Disordered" evidence="1">
    <location>
        <begin position="199"/>
        <end position="304"/>
    </location>
</feature>
<gene>
    <name evidence="2" type="ORF">PHYBLDRAFT_61242</name>
</gene>
<feature type="region of interest" description="Disordered" evidence="1">
    <location>
        <begin position="360"/>
        <end position="416"/>
    </location>
</feature>
<feature type="region of interest" description="Disordered" evidence="1">
    <location>
        <begin position="143"/>
        <end position="167"/>
    </location>
</feature>
<dbReference type="GeneID" id="29001684"/>
<feature type="compositionally biased region" description="Polar residues" evidence="1">
    <location>
        <begin position="220"/>
        <end position="241"/>
    </location>
</feature>
<dbReference type="Proteomes" id="UP000077315">
    <property type="component" value="Unassembled WGS sequence"/>
</dbReference>
<proteinExistence type="predicted"/>
<reference evidence="3" key="1">
    <citation type="submission" date="2015-06" db="EMBL/GenBank/DDBJ databases">
        <title>Expansion of signal transduction pathways in fungi by whole-genome duplication.</title>
        <authorList>
            <consortium name="DOE Joint Genome Institute"/>
            <person name="Corrochano L.M."/>
            <person name="Kuo A."/>
            <person name="Marcet-Houben M."/>
            <person name="Polaino S."/>
            <person name="Salamov A."/>
            <person name="Villalobos J.M."/>
            <person name="Alvarez M.I."/>
            <person name="Avalos J."/>
            <person name="Benito E.P."/>
            <person name="Benoit I."/>
            <person name="Burger G."/>
            <person name="Camino L.P."/>
            <person name="Canovas D."/>
            <person name="Cerda-Olmedo E."/>
            <person name="Cheng J.-F."/>
            <person name="Dominguez A."/>
            <person name="Elias M."/>
            <person name="Eslava A.P."/>
            <person name="Glaser F."/>
            <person name="Grimwood J."/>
            <person name="Gutierrez G."/>
            <person name="Heitman J."/>
            <person name="Henrissat B."/>
            <person name="Iturriaga E.A."/>
            <person name="Lang B.F."/>
            <person name="Lavin J.L."/>
            <person name="Lee S."/>
            <person name="Li W."/>
            <person name="Lindquist E."/>
            <person name="Lopez-Garcia S."/>
            <person name="Luque E.M."/>
            <person name="Marcos A.T."/>
            <person name="Martin J."/>
            <person name="McCluskey K."/>
            <person name="Medina H.R."/>
            <person name="Miralles-Duran A."/>
            <person name="Miyazaki A."/>
            <person name="Munoz-Torres E."/>
            <person name="Oguiza J.A."/>
            <person name="Ohm R."/>
            <person name="Olmedo M."/>
            <person name="Orejas M."/>
            <person name="Ortiz-Castellanos L."/>
            <person name="Pisabarro A.G."/>
            <person name="Rodriguez-Romero J."/>
            <person name="Ruiz-Herrera J."/>
            <person name="Ruiz-Vazquez R."/>
            <person name="Sanz C."/>
            <person name="Schackwitz W."/>
            <person name="Schmutz J."/>
            <person name="Shahriari M."/>
            <person name="Shelest E."/>
            <person name="Silva-Franco F."/>
            <person name="Soanes D."/>
            <person name="Syed K."/>
            <person name="Tagua V.G."/>
            <person name="Talbot N.J."/>
            <person name="Thon M."/>
            <person name="De vries R.P."/>
            <person name="Wiebenga A."/>
            <person name="Yadav J.S."/>
            <person name="Braun E.L."/>
            <person name="Baker S."/>
            <person name="Garre V."/>
            <person name="Horwitz B."/>
            <person name="Torres-Martinez S."/>
            <person name="Idnurm A."/>
            <person name="Herrera-Estrella A."/>
            <person name="Gabaldon T."/>
            <person name="Grigoriev I.V."/>
        </authorList>
    </citation>
    <scope>NUCLEOTIDE SEQUENCE [LARGE SCALE GENOMIC DNA]</scope>
    <source>
        <strain evidence="3">NRRL 1555(-)</strain>
    </source>
</reference>
<dbReference type="OrthoDB" id="10662500at2759"/>
<feature type="compositionally biased region" description="Polar residues" evidence="1">
    <location>
        <begin position="199"/>
        <end position="209"/>
    </location>
</feature>
<dbReference type="RefSeq" id="XP_018292744.1">
    <property type="nucleotide sequence ID" value="XM_018440778.1"/>
</dbReference>
<dbReference type="InParanoid" id="A0A167N0N6"/>
<sequence>MQSLMSTTGSQKSHNSLHSIRGYEQRGGTLQHSQYNRPRASSRCSSFNSRSQTSGVNERGVSCTAPLLQQQSHTHRSRVSSYPYARSLLATEPRTRKVSSKIKSIFNSTISVSRNATWNRVTQSLPELGARAETLVAVGLSETSAPSVHSDSASDVSDHSDSPRLSALSNGSIYDALSASSFERHRSLNQTPLADLDSQSLETHQDISPPQSPNRGEVSSPFSTRETTPEGSDQSFVSSESLSHETERDVEPIQEPTPEPTPINTQESAPSPIEDHTKSLAQEPVKHPAKDSAKNPADDYSPMRTVPSSIVRLSERLQSIVEKVVMLEQKQMKPKRSLPQSLLPAKPFIQVHEQIHTPLVTKRKAQFTEDPKDKDTKPTKRQEIALPRRSERLAAKRRKINMELSSKSGPKKGPKH</sequence>